<keyword evidence="3" id="KW-0808">Transferase</keyword>
<dbReference type="InterPro" id="IPR038063">
    <property type="entry name" value="Transpep_catalytic_dom"/>
</dbReference>
<dbReference type="RefSeq" id="WP_072742504.1">
    <property type="nucleotide sequence ID" value="NZ_FQXR01000002.1"/>
</dbReference>
<evidence type="ECO:0000313" key="10">
    <source>
        <dbReference type="EMBL" id="SHH31140.1"/>
    </source>
</evidence>
<dbReference type="GO" id="GO:0016740">
    <property type="term" value="F:transferase activity"/>
    <property type="evidence" value="ECO:0007669"/>
    <property type="project" value="UniProtKB-KW"/>
</dbReference>
<dbReference type="PROSITE" id="PS51257">
    <property type="entry name" value="PROKAR_LIPOPROTEIN"/>
    <property type="match status" value="1"/>
</dbReference>
<evidence type="ECO:0000259" key="9">
    <source>
        <dbReference type="PROSITE" id="PS52029"/>
    </source>
</evidence>
<dbReference type="PROSITE" id="PS52029">
    <property type="entry name" value="LD_TPASE"/>
    <property type="match status" value="1"/>
</dbReference>
<dbReference type="PANTHER" id="PTHR30582:SF4">
    <property type="entry name" value="L,D-TRANSPEPTIDASE YQJB-RELATED"/>
    <property type="match status" value="1"/>
</dbReference>
<dbReference type="SUPFAM" id="SSF141523">
    <property type="entry name" value="L,D-transpeptidase catalytic domain-like"/>
    <property type="match status" value="1"/>
</dbReference>
<evidence type="ECO:0000256" key="1">
    <source>
        <dbReference type="ARBA" id="ARBA00004752"/>
    </source>
</evidence>
<evidence type="ECO:0000256" key="8">
    <source>
        <dbReference type="PROSITE-ProRule" id="PRU01373"/>
    </source>
</evidence>
<dbReference type="GO" id="GO:0071972">
    <property type="term" value="F:peptidoglycan L,D-transpeptidase activity"/>
    <property type="evidence" value="ECO:0007669"/>
    <property type="project" value="TreeGrafter"/>
</dbReference>
<reference evidence="10 11" key="1">
    <citation type="submission" date="2016-11" db="EMBL/GenBank/DDBJ databases">
        <authorList>
            <person name="Jaros S."/>
            <person name="Januszkiewicz K."/>
            <person name="Wedrychowicz H."/>
        </authorList>
    </citation>
    <scope>NUCLEOTIDE SEQUENCE [LARGE SCALE GENOMIC DNA]</scope>
    <source>
        <strain evidence="10 11">DSM 13106</strain>
    </source>
</reference>
<feature type="active site" description="Nucleophile" evidence="8">
    <location>
        <position position="199"/>
    </location>
</feature>
<organism evidence="10 11">
    <name type="scientific">Sporanaerobacter acetigenes DSM 13106</name>
    <dbReference type="NCBI Taxonomy" id="1123281"/>
    <lineage>
        <taxon>Bacteria</taxon>
        <taxon>Bacillati</taxon>
        <taxon>Bacillota</taxon>
        <taxon>Tissierellia</taxon>
        <taxon>Tissierellales</taxon>
        <taxon>Sporanaerobacteraceae</taxon>
        <taxon>Sporanaerobacter</taxon>
    </lineage>
</organism>
<name>A0A1M5RY64_9FIRM</name>
<evidence type="ECO:0000256" key="2">
    <source>
        <dbReference type="ARBA" id="ARBA00005992"/>
    </source>
</evidence>
<dbReference type="InterPro" id="IPR005490">
    <property type="entry name" value="LD_TPept_cat_dom"/>
</dbReference>
<dbReference type="GO" id="GO:0018104">
    <property type="term" value="P:peptidoglycan-protein cross-linking"/>
    <property type="evidence" value="ECO:0007669"/>
    <property type="project" value="TreeGrafter"/>
</dbReference>
<keyword evidence="6 8" id="KW-0573">Peptidoglycan synthesis</keyword>
<evidence type="ECO:0000313" key="11">
    <source>
        <dbReference type="Proteomes" id="UP000184389"/>
    </source>
</evidence>
<dbReference type="FunFam" id="2.40.440.10:FF:000003">
    <property type="entry name" value="L,D-transpeptidase YciB"/>
    <property type="match status" value="1"/>
</dbReference>
<evidence type="ECO:0000256" key="5">
    <source>
        <dbReference type="ARBA" id="ARBA00022960"/>
    </source>
</evidence>
<keyword evidence="11" id="KW-1185">Reference proteome</keyword>
<proteinExistence type="inferred from homology"/>
<gene>
    <name evidence="10" type="ORF">SAMN02745180_00013</name>
</gene>
<dbReference type="PANTHER" id="PTHR30582">
    <property type="entry name" value="L,D-TRANSPEPTIDASE"/>
    <property type="match status" value="1"/>
</dbReference>
<evidence type="ECO:0000256" key="6">
    <source>
        <dbReference type="ARBA" id="ARBA00022984"/>
    </source>
</evidence>
<dbReference type="GO" id="GO:0071555">
    <property type="term" value="P:cell wall organization"/>
    <property type="evidence" value="ECO:0007669"/>
    <property type="project" value="UniProtKB-UniRule"/>
</dbReference>
<dbReference type="UniPathway" id="UPA00219"/>
<dbReference type="OrthoDB" id="9787225at2"/>
<dbReference type="EMBL" id="FQXR01000002">
    <property type="protein sequence ID" value="SHH31140.1"/>
    <property type="molecule type" value="Genomic_DNA"/>
</dbReference>
<keyword evidence="4" id="KW-0378">Hydrolase</keyword>
<dbReference type="GO" id="GO:0008360">
    <property type="term" value="P:regulation of cell shape"/>
    <property type="evidence" value="ECO:0007669"/>
    <property type="project" value="UniProtKB-UniRule"/>
</dbReference>
<dbReference type="InterPro" id="IPR050979">
    <property type="entry name" value="LD-transpeptidase"/>
</dbReference>
<dbReference type="AlphaFoldDB" id="A0A1M5RY64"/>
<dbReference type="GO" id="GO:0005576">
    <property type="term" value="C:extracellular region"/>
    <property type="evidence" value="ECO:0007669"/>
    <property type="project" value="TreeGrafter"/>
</dbReference>
<dbReference type="Gene3D" id="2.40.440.10">
    <property type="entry name" value="L,D-transpeptidase catalytic domain-like"/>
    <property type="match status" value="1"/>
</dbReference>
<sequence>MLNNILKRTGAIIIIFLLSCNVCYGETLENEDILKNYIGKEFNAKQLDERYALLRFQAENNIIVNPIIGDDTKKALEETEKKVIDTIPKEMEKAEWFIVINKTKKILTVYNKGEVYKKYPVALGKSKTPTPDYKFTIVNKTQNPYWGGMGGKYKPIKGGAPNNPLGKRWLGLSTEKHKGYGIHGNSSPFSIGEYISHGCIRMINQDVEELYEYIPIKTKVWIGTEEVLKKWGIEQNIQYEKLEEVCDNNE</sequence>
<dbReference type="Proteomes" id="UP000184389">
    <property type="component" value="Unassembled WGS sequence"/>
</dbReference>
<evidence type="ECO:0000256" key="7">
    <source>
        <dbReference type="ARBA" id="ARBA00023316"/>
    </source>
</evidence>
<comment type="pathway">
    <text evidence="1 8">Cell wall biogenesis; peptidoglycan biosynthesis.</text>
</comment>
<evidence type="ECO:0000256" key="3">
    <source>
        <dbReference type="ARBA" id="ARBA00022679"/>
    </source>
</evidence>
<dbReference type="CDD" id="cd16913">
    <property type="entry name" value="YkuD_like"/>
    <property type="match status" value="1"/>
</dbReference>
<feature type="domain" description="L,D-TPase catalytic" evidence="9">
    <location>
        <begin position="96"/>
        <end position="223"/>
    </location>
</feature>
<keyword evidence="5 8" id="KW-0133">Cell shape</keyword>
<protein>
    <submittedName>
        <fullName evidence="10">L,D-transpeptidase catalytic domain</fullName>
    </submittedName>
</protein>
<accession>A0A1M5RY64</accession>
<evidence type="ECO:0000256" key="4">
    <source>
        <dbReference type="ARBA" id="ARBA00022801"/>
    </source>
</evidence>
<feature type="active site" description="Proton donor/acceptor" evidence="8">
    <location>
        <position position="183"/>
    </location>
</feature>
<keyword evidence="7 8" id="KW-0961">Cell wall biogenesis/degradation</keyword>
<dbReference type="Pfam" id="PF03734">
    <property type="entry name" value="YkuD"/>
    <property type="match status" value="1"/>
</dbReference>
<comment type="similarity">
    <text evidence="2">Belongs to the YkuD family.</text>
</comment>